<proteinExistence type="predicted"/>
<dbReference type="EMBL" id="CAJOBA010071522">
    <property type="protein sequence ID" value="CAF4394532.1"/>
    <property type="molecule type" value="Genomic_DNA"/>
</dbReference>
<dbReference type="Proteomes" id="UP000682733">
    <property type="component" value="Unassembled WGS sequence"/>
</dbReference>
<evidence type="ECO:0000256" key="1">
    <source>
        <dbReference type="SAM" id="SignalP"/>
    </source>
</evidence>
<evidence type="ECO:0000313" key="2">
    <source>
        <dbReference type="EMBL" id="CAF1590776.1"/>
    </source>
</evidence>
<dbReference type="EMBL" id="CAJNOK010048107">
    <property type="protein sequence ID" value="CAF1590776.1"/>
    <property type="molecule type" value="Genomic_DNA"/>
</dbReference>
<evidence type="ECO:0000313" key="4">
    <source>
        <dbReference type="Proteomes" id="UP000682733"/>
    </source>
</evidence>
<dbReference type="SUPFAM" id="SSF48726">
    <property type="entry name" value="Immunoglobulin"/>
    <property type="match status" value="1"/>
</dbReference>
<evidence type="ECO:0000313" key="3">
    <source>
        <dbReference type="EMBL" id="CAF4394532.1"/>
    </source>
</evidence>
<comment type="caution">
    <text evidence="3">The sequence shown here is derived from an EMBL/GenBank/DDBJ whole genome shotgun (WGS) entry which is preliminary data.</text>
</comment>
<dbReference type="AlphaFoldDB" id="A0A8S2VDW9"/>
<gene>
    <name evidence="2" type="ORF">OVA965_LOCUS41532</name>
    <name evidence="3" type="ORF">TMI583_LOCUS43207</name>
</gene>
<protein>
    <submittedName>
        <fullName evidence="3">Uncharacterized protein</fullName>
    </submittedName>
</protein>
<keyword evidence="1" id="KW-0732">Signal</keyword>
<dbReference type="InterPro" id="IPR013783">
    <property type="entry name" value="Ig-like_fold"/>
</dbReference>
<accession>A0A8S2VDW9</accession>
<sequence>MFGCYFMLFIVICHGCEQEFKDPSVPFVGPCRWKSLDQIKHAEKLAKLYHQCLTGEEKARGKGYWPVQALVTQIGETVRLPCKRCVDLAFGKEKIKWQRITKDRNGMQLIVDELYTGANAPSKRQIEQPYDFLFDDQDGASRTAKLFPTIADSIPLIMLQPTRFQFELDHFEKSVRLIDLKLADAGWYMCTSHHLIYHLTVTTHFDHNIKLQTTQNVQQLLLKTKLKRYNLQLEFPLLYTTTCQPCNSPKGIKKLHYGCSVKEIKGHTKNGKNPKKSRLKTNSKIKINLTIPLLKRFEQ</sequence>
<feature type="non-terminal residue" evidence="3">
    <location>
        <position position="1"/>
    </location>
</feature>
<dbReference type="Proteomes" id="UP000677228">
    <property type="component" value="Unassembled WGS sequence"/>
</dbReference>
<reference evidence="3" key="1">
    <citation type="submission" date="2021-02" db="EMBL/GenBank/DDBJ databases">
        <authorList>
            <person name="Nowell W R."/>
        </authorList>
    </citation>
    <scope>NUCLEOTIDE SEQUENCE</scope>
</reference>
<feature type="chain" id="PRO_5036273841" evidence="1">
    <location>
        <begin position="19"/>
        <end position="299"/>
    </location>
</feature>
<name>A0A8S2VDW9_9BILA</name>
<dbReference type="Gene3D" id="2.60.40.10">
    <property type="entry name" value="Immunoglobulins"/>
    <property type="match status" value="1"/>
</dbReference>
<feature type="signal peptide" evidence="1">
    <location>
        <begin position="1"/>
        <end position="18"/>
    </location>
</feature>
<organism evidence="3 4">
    <name type="scientific">Didymodactylos carnosus</name>
    <dbReference type="NCBI Taxonomy" id="1234261"/>
    <lineage>
        <taxon>Eukaryota</taxon>
        <taxon>Metazoa</taxon>
        <taxon>Spiralia</taxon>
        <taxon>Gnathifera</taxon>
        <taxon>Rotifera</taxon>
        <taxon>Eurotatoria</taxon>
        <taxon>Bdelloidea</taxon>
        <taxon>Philodinida</taxon>
        <taxon>Philodinidae</taxon>
        <taxon>Didymodactylos</taxon>
    </lineage>
</organism>
<dbReference type="InterPro" id="IPR036179">
    <property type="entry name" value="Ig-like_dom_sf"/>
</dbReference>